<keyword evidence="1" id="KW-1133">Transmembrane helix</keyword>
<evidence type="ECO:0000313" key="2">
    <source>
        <dbReference type="EMBL" id="RKT72945.1"/>
    </source>
</evidence>
<feature type="transmembrane region" description="Helical" evidence="1">
    <location>
        <begin position="62"/>
        <end position="82"/>
    </location>
</feature>
<evidence type="ECO:0000256" key="1">
    <source>
        <dbReference type="SAM" id="Phobius"/>
    </source>
</evidence>
<dbReference type="Proteomes" id="UP000272729">
    <property type="component" value="Unassembled WGS sequence"/>
</dbReference>
<keyword evidence="1" id="KW-0812">Transmembrane</keyword>
<organism evidence="2 3">
    <name type="scientific">Saccharothrix variisporea</name>
    <dbReference type="NCBI Taxonomy" id="543527"/>
    <lineage>
        <taxon>Bacteria</taxon>
        <taxon>Bacillati</taxon>
        <taxon>Actinomycetota</taxon>
        <taxon>Actinomycetes</taxon>
        <taxon>Pseudonocardiales</taxon>
        <taxon>Pseudonocardiaceae</taxon>
        <taxon>Saccharothrix</taxon>
    </lineage>
</organism>
<keyword evidence="3" id="KW-1185">Reference proteome</keyword>
<proteinExistence type="predicted"/>
<dbReference type="OrthoDB" id="3694723at2"/>
<evidence type="ECO:0000313" key="3">
    <source>
        <dbReference type="Proteomes" id="UP000272729"/>
    </source>
</evidence>
<gene>
    <name evidence="2" type="ORF">DFJ66_6271</name>
</gene>
<dbReference type="RefSeq" id="WP_121226361.1">
    <property type="nucleotide sequence ID" value="NZ_JBIUBA010000024.1"/>
</dbReference>
<accession>A0A495XIJ5</accession>
<dbReference type="AlphaFoldDB" id="A0A495XIJ5"/>
<feature type="transmembrane region" description="Helical" evidence="1">
    <location>
        <begin position="88"/>
        <end position="109"/>
    </location>
</feature>
<comment type="caution">
    <text evidence="2">The sequence shown here is derived from an EMBL/GenBank/DDBJ whole genome shotgun (WGS) entry which is preliminary data.</text>
</comment>
<dbReference type="EMBL" id="RBXR01000001">
    <property type="protein sequence ID" value="RKT72945.1"/>
    <property type="molecule type" value="Genomic_DNA"/>
</dbReference>
<reference evidence="2 3" key="1">
    <citation type="submission" date="2018-10" db="EMBL/GenBank/DDBJ databases">
        <title>Sequencing the genomes of 1000 actinobacteria strains.</title>
        <authorList>
            <person name="Klenk H.-P."/>
        </authorList>
    </citation>
    <scope>NUCLEOTIDE SEQUENCE [LARGE SCALE GENOMIC DNA]</scope>
    <source>
        <strain evidence="2 3">DSM 43911</strain>
    </source>
</reference>
<keyword evidence="1" id="KW-0472">Membrane</keyword>
<sequence length="229" mass="25817">MPGDQTETEDRTTAADAQARDVAQLSDYARAHAEALEVLRGRPDMSDLVVRSMVPGWLATRYLWSMEASGAVMLLAGVLSWLANPGPWFLHAVDLLLLVLGGATMVRVWHEVRHRRAEAMRLREHGPDECDTLVDSGVVFHARPWWRRLLGLLFDLAVVALPVVVAVRAWTVGDPGQKLFSVLAVACVLLGSALMVHWARTGWQWRRAFLWEFDLDLPPVRQEWQVLLR</sequence>
<feature type="transmembrane region" description="Helical" evidence="1">
    <location>
        <begin position="149"/>
        <end position="167"/>
    </location>
</feature>
<name>A0A495XIJ5_9PSEU</name>
<feature type="transmembrane region" description="Helical" evidence="1">
    <location>
        <begin position="179"/>
        <end position="199"/>
    </location>
</feature>
<protein>
    <submittedName>
        <fullName evidence="2">Uncharacterized protein</fullName>
    </submittedName>
</protein>